<protein>
    <recommendedName>
        <fullName evidence="3">DNA-binding protein</fullName>
    </recommendedName>
</protein>
<dbReference type="EMBL" id="PQGA01000004">
    <property type="protein sequence ID" value="POR52785.1"/>
    <property type="molecule type" value="Genomic_DNA"/>
</dbReference>
<sequence>MNAAAQTIAIAPMRMPIVEKQLRDAIADPKKKQAILEATGWDASMPSKILSNTAGITLEHLDTLFRAIGLVVTTVSYMDYLAEGNVIGSNCHCARMNMGACGAGAR</sequence>
<dbReference type="Proteomes" id="UP000237381">
    <property type="component" value="Unassembled WGS sequence"/>
</dbReference>
<evidence type="ECO:0000313" key="1">
    <source>
        <dbReference type="EMBL" id="POR52785.1"/>
    </source>
</evidence>
<name>A0A2S4MDU7_9BURK</name>
<gene>
    <name evidence="1" type="ORF">B0G62_10482</name>
</gene>
<dbReference type="AlphaFoldDB" id="A0A2S4MDU7"/>
<accession>A0A2S4MDU7</accession>
<evidence type="ECO:0000313" key="2">
    <source>
        <dbReference type="Proteomes" id="UP000237381"/>
    </source>
</evidence>
<proteinExistence type="predicted"/>
<organism evidence="1 2">
    <name type="scientific">Paraburkholderia eburnea</name>
    <dbReference type="NCBI Taxonomy" id="1189126"/>
    <lineage>
        <taxon>Bacteria</taxon>
        <taxon>Pseudomonadati</taxon>
        <taxon>Pseudomonadota</taxon>
        <taxon>Betaproteobacteria</taxon>
        <taxon>Burkholderiales</taxon>
        <taxon>Burkholderiaceae</taxon>
        <taxon>Paraburkholderia</taxon>
    </lineage>
</organism>
<dbReference type="OrthoDB" id="8662779at2"/>
<comment type="caution">
    <text evidence="1">The sequence shown here is derived from an EMBL/GenBank/DDBJ whole genome shotgun (WGS) entry which is preliminary data.</text>
</comment>
<dbReference type="RefSeq" id="WP_103704195.1">
    <property type="nucleotide sequence ID" value="NZ_PQGA01000004.1"/>
</dbReference>
<evidence type="ECO:0008006" key="3">
    <source>
        <dbReference type="Google" id="ProtNLM"/>
    </source>
</evidence>
<reference evidence="1 2" key="1">
    <citation type="submission" date="2018-01" db="EMBL/GenBank/DDBJ databases">
        <title>Genomic Encyclopedia of Type Strains, Phase III (KMG-III): the genomes of soil and plant-associated and newly described type strains.</title>
        <authorList>
            <person name="Whitman W."/>
        </authorList>
    </citation>
    <scope>NUCLEOTIDE SEQUENCE [LARGE SCALE GENOMIC DNA]</scope>
    <source>
        <strain evidence="1 2">JCM 18070</strain>
    </source>
</reference>
<keyword evidence="2" id="KW-1185">Reference proteome</keyword>